<evidence type="ECO:0000259" key="5">
    <source>
        <dbReference type="PROSITE" id="PS51078"/>
    </source>
</evidence>
<keyword evidence="3" id="KW-0804">Transcription</keyword>
<dbReference type="PANTHER" id="PTHR30136">
    <property type="entry name" value="HELIX-TURN-HELIX TRANSCRIPTIONAL REGULATOR, ICLR FAMILY"/>
    <property type="match status" value="1"/>
</dbReference>
<name>A0A0U4AY68_9ACTN</name>
<dbReference type="SUPFAM" id="SSF55781">
    <property type="entry name" value="GAF domain-like"/>
    <property type="match status" value="1"/>
</dbReference>
<evidence type="ECO:0000259" key="4">
    <source>
        <dbReference type="PROSITE" id="PS51077"/>
    </source>
</evidence>
<feature type="domain" description="IclR-ED" evidence="5">
    <location>
        <begin position="66"/>
        <end position="245"/>
    </location>
</feature>
<reference evidence="6 7" key="1">
    <citation type="journal article" date="1991" name="Int. J. Syst. Bacteriol.">
        <title>Description of the erythromycin-producing bacterium Arthrobacter sp. strain NRRL B-3381 as Aeromicrobium erythreum gen. nov., sp. nov.</title>
        <authorList>
            <person name="Miller E.S."/>
            <person name="Woese C.R."/>
            <person name="Brenner S."/>
        </authorList>
    </citation>
    <scope>NUCLEOTIDE SEQUENCE [LARGE SCALE GENOMIC DNA]</scope>
    <source>
        <strain evidence="6 7">AR18</strain>
    </source>
</reference>
<dbReference type="PANTHER" id="PTHR30136:SF24">
    <property type="entry name" value="HTH-TYPE TRANSCRIPTIONAL REPRESSOR ALLR"/>
    <property type="match status" value="1"/>
</dbReference>
<dbReference type="InterPro" id="IPR036388">
    <property type="entry name" value="WH-like_DNA-bd_sf"/>
</dbReference>
<dbReference type="RefSeq" id="WP_067858713.1">
    <property type="nucleotide sequence ID" value="NZ_CP011502.1"/>
</dbReference>
<keyword evidence="7" id="KW-1185">Reference proteome</keyword>
<dbReference type="STRING" id="2041.AERYTH_11500"/>
<dbReference type="PROSITE" id="PS51077">
    <property type="entry name" value="HTH_ICLR"/>
    <property type="match status" value="1"/>
</dbReference>
<proteinExistence type="predicted"/>
<evidence type="ECO:0000313" key="7">
    <source>
        <dbReference type="Proteomes" id="UP000067689"/>
    </source>
</evidence>
<evidence type="ECO:0000256" key="1">
    <source>
        <dbReference type="ARBA" id="ARBA00023015"/>
    </source>
</evidence>
<evidence type="ECO:0000256" key="3">
    <source>
        <dbReference type="ARBA" id="ARBA00023163"/>
    </source>
</evidence>
<dbReference type="Gene3D" id="1.10.10.10">
    <property type="entry name" value="Winged helix-like DNA-binding domain superfamily/Winged helix DNA-binding domain"/>
    <property type="match status" value="1"/>
</dbReference>
<dbReference type="InterPro" id="IPR014757">
    <property type="entry name" value="Tscrpt_reg_IclR_C"/>
</dbReference>
<dbReference type="PROSITE" id="PS51078">
    <property type="entry name" value="ICLR_ED"/>
    <property type="match status" value="1"/>
</dbReference>
<dbReference type="GO" id="GO:0045892">
    <property type="term" value="P:negative regulation of DNA-templated transcription"/>
    <property type="evidence" value="ECO:0007669"/>
    <property type="project" value="TreeGrafter"/>
</dbReference>
<dbReference type="InterPro" id="IPR036390">
    <property type="entry name" value="WH_DNA-bd_sf"/>
</dbReference>
<dbReference type="AlphaFoldDB" id="A0A0U4AY68"/>
<dbReference type="SMART" id="SM00346">
    <property type="entry name" value="HTH_ICLR"/>
    <property type="match status" value="1"/>
</dbReference>
<dbReference type="PATRIC" id="fig|2041.4.peg.2401"/>
<evidence type="ECO:0000313" key="6">
    <source>
        <dbReference type="EMBL" id="ALX05280.1"/>
    </source>
</evidence>
<dbReference type="KEGG" id="aer:AERYTH_11500"/>
<evidence type="ECO:0000256" key="2">
    <source>
        <dbReference type="ARBA" id="ARBA00023125"/>
    </source>
</evidence>
<dbReference type="SUPFAM" id="SSF46785">
    <property type="entry name" value="Winged helix' DNA-binding domain"/>
    <property type="match status" value="1"/>
</dbReference>
<keyword evidence="2" id="KW-0238">DNA-binding</keyword>
<protein>
    <submittedName>
        <fullName evidence="6">IclR family transcriptional regulator</fullName>
    </submittedName>
</protein>
<dbReference type="OrthoDB" id="3209193at2"/>
<dbReference type="Pfam" id="PF01614">
    <property type="entry name" value="IclR_C"/>
    <property type="match status" value="1"/>
</dbReference>
<organism evidence="6 7">
    <name type="scientific">Aeromicrobium erythreum</name>
    <dbReference type="NCBI Taxonomy" id="2041"/>
    <lineage>
        <taxon>Bacteria</taxon>
        <taxon>Bacillati</taxon>
        <taxon>Actinomycetota</taxon>
        <taxon>Actinomycetes</taxon>
        <taxon>Propionibacteriales</taxon>
        <taxon>Nocardioidaceae</taxon>
        <taxon>Aeromicrobium</taxon>
    </lineage>
</organism>
<dbReference type="InterPro" id="IPR029016">
    <property type="entry name" value="GAF-like_dom_sf"/>
</dbReference>
<accession>A0A0U4AY68</accession>
<dbReference type="GO" id="GO:0003700">
    <property type="term" value="F:DNA-binding transcription factor activity"/>
    <property type="evidence" value="ECO:0007669"/>
    <property type="project" value="TreeGrafter"/>
</dbReference>
<dbReference type="InterPro" id="IPR005471">
    <property type="entry name" value="Tscrpt_reg_IclR_N"/>
</dbReference>
<dbReference type="Pfam" id="PF09339">
    <property type="entry name" value="HTH_IclR"/>
    <property type="match status" value="1"/>
</dbReference>
<gene>
    <name evidence="6" type="ORF">AERYTH_11500</name>
</gene>
<keyword evidence="1" id="KW-0805">Transcription regulation</keyword>
<dbReference type="Gene3D" id="3.30.450.40">
    <property type="match status" value="1"/>
</dbReference>
<dbReference type="EMBL" id="CP011502">
    <property type="protein sequence ID" value="ALX05280.1"/>
    <property type="molecule type" value="Genomic_DNA"/>
</dbReference>
<feature type="domain" description="HTH iclR-type" evidence="4">
    <location>
        <begin position="3"/>
        <end position="65"/>
    </location>
</feature>
<dbReference type="GO" id="GO:0003677">
    <property type="term" value="F:DNA binding"/>
    <property type="evidence" value="ECO:0007669"/>
    <property type="project" value="UniProtKB-KW"/>
</dbReference>
<sequence length="245" mass="25855">MTTASVVTAFSVLERVAELQPVGLSELARAADLPKSTVHRCLQTLQEVGWVESSGGTSARWSMSLRALSVCGGAGGRQSLRDLALPLMSDLQLVTTETVHLCAPDGDVLVLLERLDTSHALRAFLPLGERIPLHASATGLAYLSACPDDVVERYLAGPLEPRTPASLVDPDAIRAELVAIRDRGYSINENGLSTGISSLGAPIVSRTGVVGALSVSGPSIRIVPARFEELGTQVVESARRLGRLL</sequence>
<dbReference type="Proteomes" id="UP000067689">
    <property type="component" value="Chromosome"/>
</dbReference>
<dbReference type="InterPro" id="IPR050707">
    <property type="entry name" value="HTH_MetabolicPath_Reg"/>
</dbReference>